<evidence type="ECO:0000259" key="7">
    <source>
        <dbReference type="Pfam" id="PF00483"/>
    </source>
</evidence>
<keyword evidence="9" id="KW-1185">Reference proteome</keyword>
<keyword evidence="4 6" id="KW-0548">Nucleotidyltransferase</keyword>
<comment type="similarity">
    <text evidence="1 6">Belongs to the UDPGP type 2 family.</text>
</comment>
<comment type="caution">
    <text evidence="8">The sequence shown here is derived from an EMBL/GenBank/DDBJ whole genome shotgun (WGS) entry which is preliminary data.</text>
</comment>
<dbReference type="Gene3D" id="3.90.550.10">
    <property type="entry name" value="Spore Coat Polysaccharide Biosynthesis Protein SpsA, Chain A"/>
    <property type="match status" value="1"/>
</dbReference>
<dbReference type="EMBL" id="JBIRUI010000017">
    <property type="protein sequence ID" value="MFI1717927.1"/>
    <property type="molecule type" value="Genomic_DNA"/>
</dbReference>
<keyword evidence="3 6" id="KW-0808">Transferase</keyword>
<comment type="catalytic activity">
    <reaction evidence="5 6">
        <text>alpha-D-glucose 1-phosphate + UTP + H(+) = UDP-alpha-D-glucose + diphosphate</text>
        <dbReference type="Rhea" id="RHEA:19889"/>
        <dbReference type="ChEBI" id="CHEBI:15378"/>
        <dbReference type="ChEBI" id="CHEBI:33019"/>
        <dbReference type="ChEBI" id="CHEBI:46398"/>
        <dbReference type="ChEBI" id="CHEBI:58601"/>
        <dbReference type="ChEBI" id="CHEBI:58885"/>
        <dbReference type="EC" id="2.7.7.9"/>
    </reaction>
</comment>
<dbReference type="CDD" id="cd02541">
    <property type="entry name" value="UGPase_prokaryotic"/>
    <property type="match status" value="1"/>
</dbReference>
<evidence type="ECO:0000313" key="8">
    <source>
        <dbReference type="EMBL" id="MFI1717927.1"/>
    </source>
</evidence>
<evidence type="ECO:0000256" key="4">
    <source>
        <dbReference type="ARBA" id="ARBA00022695"/>
    </source>
</evidence>
<dbReference type="Pfam" id="PF00483">
    <property type="entry name" value="NTP_transferase"/>
    <property type="match status" value="1"/>
</dbReference>
<dbReference type="InterPro" id="IPR005835">
    <property type="entry name" value="NTP_transferase_dom"/>
</dbReference>
<dbReference type="Proteomes" id="UP001611339">
    <property type="component" value="Unassembled WGS sequence"/>
</dbReference>
<dbReference type="NCBIfam" id="TIGR01099">
    <property type="entry name" value="galU"/>
    <property type="match status" value="1"/>
</dbReference>
<dbReference type="PANTHER" id="PTHR43197:SF1">
    <property type="entry name" value="UTP--GLUCOSE-1-PHOSPHATE URIDYLYLTRANSFERASE"/>
    <property type="match status" value="1"/>
</dbReference>
<evidence type="ECO:0000256" key="1">
    <source>
        <dbReference type="ARBA" id="ARBA00006890"/>
    </source>
</evidence>
<gene>
    <name evidence="8" type="primary">galU</name>
    <name evidence="8" type="ORF">ACH407_30770</name>
</gene>
<accession>A0ABW7UHY7</accession>
<feature type="domain" description="Nucleotidyl transferase" evidence="7">
    <location>
        <begin position="13"/>
        <end position="278"/>
    </location>
</feature>
<dbReference type="GO" id="GO:0003983">
    <property type="term" value="F:UTP:glucose-1-phosphate uridylyltransferase activity"/>
    <property type="evidence" value="ECO:0007669"/>
    <property type="project" value="UniProtKB-EC"/>
</dbReference>
<evidence type="ECO:0000256" key="5">
    <source>
        <dbReference type="ARBA" id="ARBA00048128"/>
    </source>
</evidence>
<protein>
    <recommendedName>
        <fullName evidence="2 6">UTP--glucose-1-phosphate uridylyltransferase</fullName>
        <ecNumber evidence="2 6">2.7.7.9</ecNumber>
    </recommendedName>
    <alternativeName>
        <fullName evidence="6">UDP-glucose pyrophosphorylase</fullName>
    </alternativeName>
</protein>
<sequence>MNQSLPRLGRISKAVIPAAGLGTRFLPATKATPKEMLPVVDKPAIQYVVEEAVAAGLSDVLMITGRNKRPLEDHFDRNYELEEALTRKGDDERLSKVQESSDLATMHYVRQGAPRGLGHAVLCAAPHVGDQPFAVLLGDDLIDPRDPLLARMVEVQEREGGSVIALMEVEPSQIHLYGCAAVEATADPDVVKVTDLVEKPDPGEAPSNYAIIGRYVLDPAVFETLRETEPGRGGEIQLTDALQKLASDEKIGGPVHGVVFKGRRYDTGDRGDYLRAIVRLACEREDLGPDFRAWLRRYVSEEM</sequence>
<dbReference type="InterPro" id="IPR029044">
    <property type="entry name" value="Nucleotide-diphossugar_trans"/>
</dbReference>
<proteinExistence type="inferred from homology"/>
<dbReference type="SUPFAM" id="SSF53448">
    <property type="entry name" value="Nucleotide-diphospho-sugar transferases"/>
    <property type="match status" value="1"/>
</dbReference>
<evidence type="ECO:0000256" key="2">
    <source>
        <dbReference type="ARBA" id="ARBA00012415"/>
    </source>
</evidence>
<evidence type="ECO:0000256" key="6">
    <source>
        <dbReference type="RuleBase" id="RU361259"/>
    </source>
</evidence>
<organism evidence="8 9">
    <name type="scientific">Streptomyces litmocidini</name>
    <dbReference type="NCBI Taxonomy" id="67318"/>
    <lineage>
        <taxon>Bacteria</taxon>
        <taxon>Bacillati</taxon>
        <taxon>Actinomycetota</taxon>
        <taxon>Actinomycetes</taxon>
        <taxon>Kitasatosporales</taxon>
        <taxon>Streptomycetaceae</taxon>
        <taxon>Streptomyces</taxon>
    </lineage>
</organism>
<dbReference type="PANTHER" id="PTHR43197">
    <property type="entry name" value="UTP--GLUCOSE-1-PHOSPHATE URIDYLYLTRANSFERASE"/>
    <property type="match status" value="1"/>
</dbReference>
<evidence type="ECO:0000256" key="3">
    <source>
        <dbReference type="ARBA" id="ARBA00022679"/>
    </source>
</evidence>
<dbReference type="InterPro" id="IPR005771">
    <property type="entry name" value="GalU_uridylyltTrfase_bac/arc"/>
</dbReference>
<evidence type="ECO:0000313" key="9">
    <source>
        <dbReference type="Proteomes" id="UP001611339"/>
    </source>
</evidence>
<name>A0ABW7UHY7_9ACTN</name>
<dbReference type="RefSeq" id="WP_123459093.1">
    <property type="nucleotide sequence ID" value="NZ_JBEYXG010000004.1"/>
</dbReference>
<reference evidence="8 9" key="1">
    <citation type="submission" date="2024-10" db="EMBL/GenBank/DDBJ databases">
        <title>The Natural Products Discovery Center: Release of the First 8490 Sequenced Strains for Exploring Actinobacteria Biosynthetic Diversity.</title>
        <authorList>
            <person name="Kalkreuter E."/>
            <person name="Kautsar S.A."/>
            <person name="Yang D."/>
            <person name="Bader C.D."/>
            <person name="Teijaro C.N."/>
            <person name="Fluegel L."/>
            <person name="Davis C.M."/>
            <person name="Simpson J.R."/>
            <person name="Lauterbach L."/>
            <person name="Steele A.D."/>
            <person name="Gui C."/>
            <person name="Meng S."/>
            <person name="Li G."/>
            <person name="Viehrig K."/>
            <person name="Ye F."/>
            <person name="Su P."/>
            <person name="Kiefer A.F."/>
            <person name="Nichols A."/>
            <person name="Cepeda A.J."/>
            <person name="Yan W."/>
            <person name="Fan B."/>
            <person name="Jiang Y."/>
            <person name="Adhikari A."/>
            <person name="Zheng C.-J."/>
            <person name="Schuster L."/>
            <person name="Cowan T.M."/>
            <person name="Smanski M.J."/>
            <person name="Chevrette M.G."/>
            <person name="De Carvalho L.P.S."/>
            <person name="Shen B."/>
        </authorList>
    </citation>
    <scope>NUCLEOTIDE SEQUENCE [LARGE SCALE GENOMIC DNA]</scope>
    <source>
        <strain evidence="8 9">NPDC020602</strain>
    </source>
</reference>
<dbReference type="EC" id="2.7.7.9" evidence="2 6"/>